<dbReference type="SUPFAM" id="SSF51395">
    <property type="entry name" value="FMN-linked oxidoreductases"/>
    <property type="match status" value="1"/>
</dbReference>
<dbReference type="EC" id="1.3.1.91" evidence="5"/>
<dbReference type="InterPro" id="IPR004653">
    <property type="entry name" value="DusA"/>
</dbReference>
<dbReference type="CDD" id="cd02801">
    <property type="entry name" value="DUS_like_FMN"/>
    <property type="match status" value="1"/>
</dbReference>
<name>A0A3B0ZI66_9ZZZZ</name>
<dbReference type="EMBL" id="UOFK01000243">
    <property type="protein sequence ID" value="VAW80974.1"/>
    <property type="molecule type" value="Genomic_DNA"/>
</dbReference>
<evidence type="ECO:0000256" key="1">
    <source>
        <dbReference type="ARBA" id="ARBA00022555"/>
    </source>
</evidence>
<dbReference type="PANTHER" id="PTHR42907">
    <property type="entry name" value="FMN-LINKED OXIDOREDUCTASES SUPERFAMILY PROTEIN"/>
    <property type="match status" value="1"/>
</dbReference>
<keyword evidence="1" id="KW-0820">tRNA-binding</keyword>
<accession>A0A3B0ZI66</accession>
<evidence type="ECO:0000313" key="5">
    <source>
        <dbReference type="EMBL" id="VAW80974.1"/>
    </source>
</evidence>
<proteinExistence type="predicted"/>
<evidence type="ECO:0000256" key="2">
    <source>
        <dbReference type="ARBA" id="ARBA00022857"/>
    </source>
</evidence>
<dbReference type="Pfam" id="PF01207">
    <property type="entry name" value="Dus"/>
    <property type="match status" value="1"/>
</dbReference>
<feature type="domain" description="DUS-like FMN-binding" evidence="4">
    <location>
        <begin position="5"/>
        <end position="90"/>
    </location>
</feature>
<keyword evidence="5" id="KW-0560">Oxidoreductase</keyword>
<evidence type="ECO:0000256" key="3">
    <source>
        <dbReference type="ARBA" id="ARBA00022884"/>
    </source>
</evidence>
<feature type="non-terminal residue" evidence="5">
    <location>
        <position position="90"/>
    </location>
</feature>
<dbReference type="PANTHER" id="PTHR42907:SF1">
    <property type="entry name" value="FMN-LINKED OXIDOREDUCTASES SUPERFAMILY PROTEIN"/>
    <property type="match status" value="1"/>
</dbReference>
<dbReference type="GO" id="GO:0000049">
    <property type="term" value="F:tRNA binding"/>
    <property type="evidence" value="ECO:0007669"/>
    <property type="project" value="UniProtKB-KW"/>
</dbReference>
<keyword evidence="3" id="KW-0694">RNA-binding</keyword>
<organism evidence="5">
    <name type="scientific">hydrothermal vent metagenome</name>
    <dbReference type="NCBI Taxonomy" id="652676"/>
    <lineage>
        <taxon>unclassified sequences</taxon>
        <taxon>metagenomes</taxon>
        <taxon>ecological metagenomes</taxon>
    </lineage>
</organism>
<protein>
    <submittedName>
        <fullName evidence="5">tRNA-dihydrouridine(20/20a) synthase</fullName>
        <ecNumber evidence="5">1.3.1.91</ecNumber>
    </submittedName>
</protein>
<dbReference type="Gene3D" id="3.20.20.70">
    <property type="entry name" value="Aldolase class I"/>
    <property type="match status" value="1"/>
</dbReference>
<reference evidence="5" key="1">
    <citation type="submission" date="2018-06" db="EMBL/GenBank/DDBJ databases">
        <authorList>
            <person name="Zhirakovskaya E."/>
        </authorList>
    </citation>
    <scope>NUCLEOTIDE SEQUENCE</scope>
</reference>
<dbReference type="GO" id="GO:0102264">
    <property type="term" value="F:tRNA-dihydrouridine20 synthase activity"/>
    <property type="evidence" value="ECO:0007669"/>
    <property type="project" value="UniProtKB-EC"/>
</dbReference>
<dbReference type="AlphaFoldDB" id="A0A3B0ZI66"/>
<dbReference type="InterPro" id="IPR035587">
    <property type="entry name" value="DUS-like_FMN-bd"/>
</dbReference>
<keyword evidence="2" id="KW-0521">NADP</keyword>
<gene>
    <name evidence="5" type="ORF">MNBD_GAMMA13-1094</name>
</gene>
<evidence type="ECO:0000259" key="4">
    <source>
        <dbReference type="Pfam" id="PF01207"/>
    </source>
</evidence>
<sequence length="90" mass="10084">MPVSVAPMLDWTDRHCRYFLRLLSPRVRLYSEMVTTAAVLYGDRDHLLGYHPDEHPLALQLGGSEPQALAACAVEAQERGYDEINLNVGC</sequence>
<dbReference type="InterPro" id="IPR013785">
    <property type="entry name" value="Aldolase_TIM"/>
</dbReference>